<dbReference type="Proteomes" id="UP000054771">
    <property type="component" value="Unassembled WGS sequence"/>
</dbReference>
<proteinExistence type="predicted"/>
<dbReference type="InterPro" id="IPR039327">
    <property type="entry name" value="CON7-like"/>
</dbReference>
<keyword evidence="2" id="KW-0812">Transmembrane</keyword>
<dbReference type="AlphaFoldDB" id="A0A0U5FUA9"/>
<dbReference type="Pfam" id="PF17111">
    <property type="entry name" value="PigL_N"/>
    <property type="match status" value="1"/>
</dbReference>
<feature type="domain" description="Azaphilone pigments biosynthesis cluster protein L N-terminal" evidence="3">
    <location>
        <begin position="2"/>
        <end position="81"/>
    </location>
</feature>
<dbReference type="OrthoDB" id="1394818at2759"/>
<evidence type="ECO:0000259" key="3">
    <source>
        <dbReference type="Pfam" id="PF17111"/>
    </source>
</evidence>
<dbReference type="PANTHER" id="PTHR36167:SF3">
    <property type="entry name" value="C2H2 FINGER DOMAIN TRANSCRIPTION FACTOR (EUROFUNG)-RELATED"/>
    <property type="match status" value="1"/>
</dbReference>
<keyword evidence="5" id="KW-1185">Reference proteome</keyword>
<evidence type="ECO:0000313" key="5">
    <source>
        <dbReference type="Proteomes" id="UP000054771"/>
    </source>
</evidence>
<dbReference type="GO" id="GO:0006355">
    <property type="term" value="P:regulation of DNA-templated transcription"/>
    <property type="evidence" value="ECO:0007669"/>
    <property type="project" value="InterPro"/>
</dbReference>
<feature type="transmembrane region" description="Helical" evidence="2">
    <location>
        <begin position="386"/>
        <end position="408"/>
    </location>
</feature>
<name>A0A0U5FUA9_ASPCI</name>
<protein>
    <recommendedName>
        <fullName evidence="3">Azaphilone pigments biosynthesis cluster protein L N-terminal domain-containing protein</fullName>
    </recommendedName>
</protein>
<keyword evidence="2" id="KW-0472">Membrane</keyword>
<accession>A0A0U5FUA9</accession>
<evidence type="ECO:0000256" key="2">
    <source>
        <dbReference type="SAM" id="Phobius"/>
    </source>
</evidence>
<organism evidence="4 5">
    <name type="scientific">Aspergillus calidoustus</name>
    <dbReference type="NCBI Taxonomy" id="454130"/>
    <lineage>
        <taxon>Eukaryota</taxon>
        <taxon>Fungi</taxon>
        <taxon>Dikarya</taxon>
        <taxon>Ascomycota</taxon>
        <taxon>Pezizomycotina</taxon>
        <taxon>Eurotiomycetes</taxon>
        <taxon>Eurotiomycetidae</taxon>
        <taxon>Eurotiales</taxon>
        <taxon>Aspergillaceae</taxon>
        <taxon>Aspergillus</taxon>
        <taxon>Aspergillus subgen. Nidulantes</taxon>
    </lineage>
</organism>
<dbReference type="EMBL" id="CDMC01000003">
    <property type="protein sequence ID" value="CEL02915.1"/>
    <property type="molecule type" value="Genomic_DNA"/>
</dbReference>
<gene>
    <name evidence="4" type="ORF">ASPCAL04076</name>
</gene>
<dbReference type="PANTHER" id="PTHR36167">
    <property type="entry name" value="C2H2 FINGER DOMAIN TRANSCRIPTION FACTOR (EUROFUNG)-RELATED"/>
    <property type="match status" value="1"/>
</dbReference>
<sequence length="472" mass="51215">MAEPIGLAAGILALAEAGFKLSKTLHGVGSSIANARSELTELAGELDNFASVLVSVGEVIQRSDNDGGLSSSDNLVKVTEQILDKCGLEFEKIRKIVKLPVAVTTGSGGIPAWDRIRWSIRKAKTTRLKVSLEYSKTSLMLMLQTLHLAVGLHALRSLEKISDGGDNTEPGRQRKILMGARTTPPRAYSPERPQPVSVNATSNYIDSAQFIVKNTVAAVCGAAGEPIFDSGSLDIIEKEIQKMVTEYTASSDVFQSRIAQGKPSSLLDSLKRMGQSELEQVFDESGDIALVNEIGDLERDLGILHTVFLAQKELINQMIATCNELRHGQHLFSAINCLTWVSSVIDGCKTQVTGMLRTCRTVIISLDTLIQAKQFQKKTNTARSKIVMFAWLLLAPLIPVILTTALILEASPDGPFFFLVTNLYLVVYSLLFCTLLISLAPVLRRVNSPGALVRIKAATQAIWSAPSGRVPE</sequence>
<feature type="transmembrane region" description="Helical" evidence="2">
    <location>
        <begin position="414"/>
        <end position="437"/>
    </location>
</feature>
<dbReference type="InterPro" id="IPR031348">
    <property type="entry name" value="PigL_N"/>
</dbReference>
<evidence type="ECO:0000313" key="4">
    <source>
        <dbReference type="EMBL" id="CEL02915.1"/>
    </source>
</evidence>
<evidence type="ECO:0000256" key="1">
    <source>
        <dbReference type="SAM" id="MobiDB-lite"/>
    </source>
</evidence>
<keyword evidence="2" id="KW-1133">Transmembrane helix</keyword>
<reference evidence="5" key="1">
    <citation type="journal article" date="2016" name="Genome Announc.">
        <title>Draft genome sequences of fungus Aspergillus calidoustus.</title>
        <authorList>
            <person name="Horn F."/>
            <person name="Linde J."/>
            <person name="Mattern D.J."/>
            <person name="Walther G."/>
            <person name="Guthke R."/>
            <person name="Scherlach K."/>
            <person name="Martin K."/>
            <person name="Brakhage A.A."/>
            <person name="Petzke L."/>
            <person name="Valiante V."/>
        </authorList>
    </citation>
    <scope>NUCLEOTIDE SEQUENCE [LARGE SCALE GENOMIC DNA]</scope>
    <source>
        <strain evidence="5">SF006504</strain>
    </source>
</reference>
<feature type="region of interest" description="Disordered" evidence="1">
    <location>
        <begin position="162"/>
        <end position="195"/>
    </location>
</feature>